<comment type="caution">
    <text evidence="1">The sequence shown here is derived from an EMBL/GenBank/DDBJ whole genome shotgun (WGS) entry which is preliminary data.</text>
</comment>
<keyword evidence="2" id="KW-1185">Reference proteome</keyword>
<organism evidence="1 2">
    <name type="scientific">Euplotes crassus</name>
    <dbReference type="NCBI Taxonomy" id="5936"/>
    <lineage>
        <taxon>Eukaryota</taxon>
        <taxon>Sar</taxon>
        <taxon>Alveolata</taxon>
        <taxon>Ciliophora</taxon>
        <taxon>Intramacronucleata</taxon>
        <taxon>Spirotrichea</taxon>
        <taxon>Hypotrichia</taxon>
        <taxon>Euplotida</taxon>
        <taxon>Euplotidae</taxon>
        <taxon>Moneuplotes</taxon>
    </lineage>
</organism>
<name>A0AAD1XTQ4_EUPCR</name>
<protein>
    <submittedName>
        <fullName evidence="1">Uncharacterized protein</fullName>
    </submittedName>
</protein>
<sequence length="87" mass="10208">MDLYLSCDIEYTLFKGCNLPSVLNSYEQVESLGRKRGCRYPLKGLRKNSEGYYRGKWGKGKFICEESLVKDFWGRSEHWCLEIEEIG</sequence>
<dbReference type="AlphaFoldDB" id="A0AAD1XTQ4"/>
<accession>A0AAD1XTQ4</accession>
<dbReference type="Proteomes" id="UP001295684">
    <property type="component" value="Unassembled WGS sequence"/>
</dbReference>
<gene>
    <name evidence="1" type="ORF">ECRASSUSDP1_LOCUS20153</name>
</gene>
<evidence type="ECO:0000313" key="1">
    <source>
        <dbReference type="EMBL" id="CAI2378753.1"/>
    </source>
</evidence>
<proteinExistence type="predicted"/>
<dbReference type="EMBL" id="CAMPGE010020516">
    <property type="protein sequence ID" value="CAI2378753.1"/>
    <property type="molecule type" value="Genomic_DNA"/>
</dbReference>
<evidence type="ECO:0000313" key="2">
    <source>
        <dbReference type="Proteomes" id="UP001295684"/>
    </source>
</evidence>
<reference evidence="1" key="1">
    <citation type="submission" date="2023-07" db="EMBL/GenBank/DDBJ databases">
        <authorList>
            <consortium name="AG Swart"/>
            <person name="Singh M."/>
            <person name="Singh A."/>
            <person name="Seah K."/>
            <person name="Emmerich C."/>
        </authorList>
    </citation>
    <scope>NUCLEOTIDE SEQUENCE</scope>
    <source>
        <strain evidence="1">DP1</strain>
    </source>
</reference>